<protein>
    <recommendedName>
        <fullName evidence="3">E3 ubiquitin-protein transferase MAEA</fullName>
    </recommendedName>
    <alternativeName>
        <fullName evidence="9">Macrophage erythroblast attacher</fullName>
    </alternativeName>
</protein>
<dbReference type="PANTHER" id="PTHR12170">
    <property type="entry name" value="MACROPHAGE ERYTHROBLAST ATTACHER-RELATED"/>
    <property type="match status" value="1"/>
</dbReference>
<feature type="domain" description="RING-Gid-type" evidence="13">
    <location>
        <begin position="335"/>
        <end position="404"/>
    </location>
</feature>
<evidence type="ECO:0000256" key="7">
    <source>
        <dbReference type="ARBA" id="ARBA00022833"/>
    </source>
</evidence>
<evidence type="ECO:0000313" key="15">
    <source>
        <dbReference type="Proteomes" id="UP000005237"/>
    </source>
</evidence>
<reference evidence="15" key="1">
    <citation type="submission" date="2010-08" db="EMBL/GenBank/DDBJ databases">
        <authorList>
            <consortium name="Caenorhabditis japonica Sequencing Consortium"/>
            <person name="Wilson R.K."/>
        </authorList>
    </citation>
    <scope>NUCLEOTIDE SEQUENCE [LARGE SCALE GENOMIC DNA]</scope>
    <source>
        <strain evidence="15">DF5081</strain>
    </source>
</reference>
<dbReference type="InterPro" id="IPR006595">
    <property type="entry name" value="CTLH_C"/>
</dbReference>
<keyword evidence="5" id="KW-0479">Metal-binding</keyword>
<dbReference type="InterPro" id="IPR044063">
    <property type="entry name" value="ZF_RING_GID"/>
</dbReference>
<dbReference type="SMART" id="SM00757">
    <property type="entry name" value="CRA"/>
    <property type="match status" value="1"/>
</dbReference>
<feature type="zinc finger region" description="RING-Gid-type" evidence="10">
    <location>
        <begin position="335"/>
        <end position="404"/>
    </location>
</feature>
<evidence type="ECO:0000256" key="8">
    <source>
        <dbReference type="ARBA" id="ARBA00023057"/>
    </source>
</evidence>
<evidence type="ECO:0000256" key="5">
    <source>
        <dbReference type="ARBA" id="ARBA00022723"/>
    </source>
</evidence>
<dbReference type="EnsemblMetazoa" id="CJA11893.1">
    <property type="protein sequence ID" value="CJA11893.1"/>
    <property type="gene ID" value="WBGene00131097"/>
</dbReference>
<organism evidence="14 15">
    <name type="scientific">Caenorhabditis japonica</name>
    <dbReference type="NCBI Taxonomy" id="281687"/>
    <lineage>
        <taxon>Eukaryota</taxon>
        <taxon>Metazoa</taxon>
        <taxon>Ecdysozoa</taxon>
        <taxon>Nematoda</taxon>
        <taxon>Chromadorea</taxon>
        <taxon>Rhabditida</taxon>
        <taxon>Rhabditina</taxon>
        <taxon>Rhabditomorpha</taxon>
        <taxon>Rhabditoidea</taxon>
        <taxon>Rhabditidae</taxon>
        <taxon>Peloderinae</taxon>
        <taxon>Caenorhabditis</taxon>
    </lineage>
</organism>
<keyword evidence="4" id="KW-0963">Cytoplasm</keyword>
<evidence type="ECO:0000256" key="3">
    <source>
        <dbReference type="ARBA" id="ARBA00014384"/>
    </source>
</evidence>
<dbReference type="GO" id="GO:0034657">
    <property type="term" value="C:GID complex"/>
    <property type="evidence" value="ECO:0007669"/>
    <property type="project" value="TreeGrafter"/>
</dbReference>
<feature type="coiled-coil region" evidence="11">
    <location>
        <begin position="104"/>
        <end position="131"/>
    </location>
</feature>
<dbReference type="GO" id="GO:0043249">
    <property type="term" value="P:erythrocyte maturation"/>
    <property type="evidence" value="ECO:0007669"/>
    <property type="project" value="UniProtKB-KW"/>
</dbReference>
<reference evidence="14" key="2">
    <citation type="submission" date="2022-06" db="UniProtKB">
        <authorList>
            <consortium name="EnsemblMetazoa"/>
        </authorList>
    </citation>
    <scope>IDENTIFICATION</scope>
    <source>
        <strain evidence="14">DF5081</strain>
    </source>
</reference>
<dbReference type="SMART" id="SM00668">
    <property type="entry name" value="CTLH"/>
    <property type="match status" value="1"/>
</dbReference>
<dbReference type="Proteomes" id="UP000005237">
    <property type="component" value="Unassembled WGS sequence"/>
</dbReference>
<keyword evidence="11" id="KW-0175">Coiled coil</keyword>
<evidence type="ECO:0000256" key="1">
    <source>
        <dbReference type="ARBA" id="ARBA00004109"/>
    </source>
</evidence>
<accession>A0A8R1DTN2</accession>
<dbReference type="GO" id="GO:0008270">
    <property type="term" value="F:zinc ion binding"/>
    <property type="evidence" value="ECO:0007669"/>
    <property type="project" value="UniProtKB-KW"/>
</dbReference>
<dbReference type="GO" id="GO:0005737">
    <property type="term" value="C:cytoplasm"/>
    <property type="evidence" value="ECO:0007669"/>
    <property type="project" value="UniProtKB-SubCell"/>
</dbReference>
<dbReference type="Pfam" id="PF10607">
    <property type="entry name" value="CTLH"/>
    <property type="match status" value="1"/>
</dbReference>
<evidence type="ECO:0000313" key="14">
    <source>
        <dbReference type="EnsemblMetazoa" id="CJA11893.1"/>
    </source>
</evidence>
<dbReference type="PROSITE" id="PS50896">
    <property type="entry name" value="LISH"/>
    <property type="match status" value="1"/>
</dbReference>
<name>A0A8R1DTN2_CAEJA</name>
<dbReference type="GO" id="GO:0061630">
    <property type="term" value="F:ubiquitin protein ligase activity"/>
    <property type="evidence" value="ECO:0007669"/>
    <property type="project" value="InterPro"/>
</dbReference>
<dbReference type="GO" id="GO:0043161">
    <property type="term" value="P:proteasome-mediated ubiquitin-dependent protein catabolic process"/>
    <property type="evidence" value="ECO:0007669"/>
    <property type="project" value="InterPro"/>
</dbReference>
<evidence type="ECO:0000259" key="12">
    <source>
        <dbReference type="PROSITE" id="PS50897"/>
    </source>
</evidence>
<dbReference type="GO" id="GO:0016363">
    <property type="term" value="C:nuclear matrix"/>
    <property type="evidence" value="ECO:0007669"/>
    <property type="project" value="UniProtKB-SubCell"/>
</dbReference>
<evidence type="ECO:0000256" key="9">
    <source>
        <dbReference type="ARBA" id="ARBA00029678"/>
    </source>
</evidence>
<comment type="subcellular location">
    <subcellularLocation>
        <location evidence="2">Cytoplasm</location>
    </subcellularLocation>
    <subcellularLocation>
        <location evidence="1">Nucleus matrix</location>
    </subcellularLocation>
</comment>
<feature type="domain" description="CTLH" evidence="12">
    <location>
        <begin position="178"/>
        <end position="235"/>
    </location>
</feature>
<keyword evidence="6 10" id="KW-0863">Zinc-finger</keyword>
<dbReference type="AlphaFoldDB" id="A0A8R1DTN2"/>
<proteinExistence type="predicted"/>
<dbReference type="PANTHER" id="PTHR12170:SF2">
    <property type="entry name" value="E3 UBIQUITIN-PROTEIN TRANSFERASE MAEA"/>
    <property type="match status" value="1"/>
</dbReference>
<dbReference type="InterPro" id="IPR045098">
    <property type="entry name" value="Fyv10_fam"/>
</dbReference>
<evidence type="ECO:0000256" key="4">
    <source>
        <dbReference type="ARBA" id="ARBA00022490"/>
    </source>
</evidence>
<keyword evidence="7" id="KW-0862">Zinc</keyword>
<dbReference type="InterPro" id="IPR013144">
    <property type="entry name" value="CRA_dom"/>
</dbReference>
<evidence type="ECO:0000256" key="10">
    <source>
        <dbReference type="PROSITE-ProRule" id="PRU01215"/>
    </source>
</evidence>
<dbReference type="InterPro" id="IPR006594">
    <property type="entry name" value="LisH"/>
</dbReference>
<evidence type="ECO:0000256" key="2">
    <source>
        <dbReference type="ARBA" id="ARBA00004496"/>
    </source>
</evidence>
<evidence type="ECO:0000256" key="6">
    <source>
        <dbReference type="ARBA" id="ARBA00022771"/>
    </source>
</evidence>
<keyword evidence="8" id="KW-0265">Erythrocyte maturation</keyword>
<keyword evidence="15" id="KW-1185">Reference proteome</keyword>
<evidence type="ECO:0000256" key="11">
    <source>
        <dbReference type="SAM" id="Coils"/>
    </source>
</evidence>
<evidence type="ECO:0000259" key="13">
    <source>
        <dbReference type="PROSITE" id="PS51867"/>
    </source>
</evidence>
<sequence length="419" mass="48122">MSYESPSALAGATTIGGPNSNKKSDCLALEYCSFRIPVEELNAIFRHGQKDVERTATQVSKASALLAQKLANATTPIEKAAIRKNFDYLLKQVREARKAFDNSCDAQLEQIEKIINRCDRINEEFEVTEETRPRHAEKMERQQHGRYIIWHLLRCGYVKSAKILVRELNFEGLIDVDIFEKVHEVEKALIDRNTQPCLQWIDYHRSKLRKLGSRLEVAVRQQDVIEMVEQGMIPDAVQYVKKFLTPIAKANFPEELKKTMGAIACTLEESRQRNPELHAPDRWDTLAENYMKEVYKVYDWDLDTAFSTTVQLGIAIHKTPSCKPDTTVPLNKVKCIVCRPDIWPLAEHLPCARIENSRILCSMSGELCDDDENIPYLFPSGHVFGKQSVDKLRRGENQVWDPVHKTMITDAEVLRLYFL</sequence>
<dbReference type="PROSITE" id="PS50897">
    <property type="entry name" value="CTLH"/>
    <property type="match status" value="1"/>
</dbReference>
<dbReference type="PROSITE" id="PS51867">
    <property type="entry name" value="ZF_RING_GID"/>
    <property type="match status" value="1"/>
</dbReference>
<dbReference type="InterPro" id="IPR024964">
    <property type="entry name" value="CTLH/CRA"/>
</dbReference>